<evidence type="ECO:0000313" key="1">
    <source>
        <dbReference type="EMBL" id="GGF79102.1"/>
    </source>
</evidence>
<proteinExistence type="predicted"/>
<evidence type="ECO:0000313" key="2">
    <source>
        <dbReference type="Proteomes" id="UP000605392"/>
    </source>
</evidence>
<sequence length="175" mass="18671">MENTSTPVSTTSVGLRYGLLTGIVSIIYSFILLAANLEQNTALSLLGIVILIGGIFLAHKNYKENNGGFMSYGQGLGIGVILSLVSGLLGGIFRYVYMEFIDPSAAQRAIEQTRAKMEEAGNMSDAQIDQAIQMSQRFATGPIGIAVAILGSALIGFLLTLIIAAITKHNRPEFE</sequence>
<organism evidence="1 2">
    <name type="scientific">Hymenobacter qilianensis</name>
    <dbReference type="NCBI Taxonomy" id="1385715"/>
    <lineage>
        <taxon>Bacteria</taxon>
        <taxon>Pseudomonadati</taxon>
        <taxon>Bacteroidota</taxon>
        <taxon>Cytophagia</taxon>
        <taxon>Cytophagales</taxon>
        <taxon>Hymenobacteraceae</taxon>
        <taxon>Hymenobacter</taxon>
    </lineage>
</organism>
<protein>
    <submittedName>
        <fullName evidence="1">Uncharacterized protein</fullName>
    </submittedName>
</protein>
<name>A0ACB5PWP8_9BACT</name>
<accession>A0ACB5PWP8</accession>
<keyword evidence="2" id="KW-1185">Reference proteome</keyword>
<reference evidence="1 2" key="1">
    <citation type="journal article" date="2019" name="Int. J. Syst. Evol. Microbiol.">
        <title>The Global Catalogue of Microorganisms (GCM) 10K type strain sequencing project: providing services to taxonomists for standard genome sequencing and annotation.</title>
        <authorList>
            <consortium name="The Broad Institute Genomics Platform"/>
            <consortium name="The Broad Institute Genome Sequencing Center for Infectious Disease"/>
            <person name="Wu L."/>
            <person name="Ma J."/>
        </authorList>
    </citation>
    <scope>NUCLEOTIDE SEQUENCE [LARGE SCALE GENOMIC DNA]</scope>
    <source>
        <strain evidence="1 2">CGMCC 1.12720</strain>
    </source>
</reference>
<dbReference type="Proteomes" id="UP000605392">
    <property type="component" value="Unassembled WGS sequence"/>
</dbReference>
<gene>
    <name evidence="1" type="ORF">GCM10011375_37700</name>
</gene>
<comment type="caution">
    <text evidence="1">The sequence shown here is derived from an EMBL/GenBank/DDBJ whole genome shotgun (WGS) entry which is preliminary data.</text>
</comment>
<dbReference type="EMBL" id="BMFN01000004">
    <property type="protein sequence ID" value="GGF79102.1"/>
    <property type="molecule type" value="Genomic_DNA"/>
</dbReference>